<proteinExistence type="predicted"/>
<evidence type="ECO:0000259" key="1">
    <source>
        <dbReference type="Pfam" id="PF00149"/>
    </source>
</evidence>
<dbReference type="SUPFAM" id="SSF56300">
    <property type="entry name" value="Metallo-dependent phosphatases"/>
    <property type="match status" value="1"/>
</dbReference>
<dbReference type="PANTHER" id="PTHR43143:SF1">
    <property type="entry name" value="SERINE_THREONINE-PROTEIN PHOSPHATASE CPPED1"/>
    <property type="match status" value="1"/>
</dbReference>
<dbReference type="GO" id="GO:0016787">
    <property type="term" value="F:hydrolase activity"/>
    <property type="evidence" value="ECO:0007669"/>
    <property type="project" value="InterPro"/>
</dbReference>
<comment type="caution">
    <text evidence="2">The sequence shown here is derived from an EMBL/GenBank/DDBJ whole genome shotgun (WGS) entry which is preliminary data.</text>
</comment>
<evidence type="ECO:0000313" key="2">
    <source>
        <dbReference type="EMBL" id="TLS51605.1"/>
    </source>
</evidence>
<organism evidence="2 3">
    <name type="scientific">Paenibacillus antri</name>
    <dbReference type="NCBI Taxonomy" id="2582848"/>
    <lineage>
        <taxon>Bacteria</taxon>
        <taxon>Bacillati</taxon>
        <taxon>Bacillota</taxon>
        <taxon>Bacilli</taxon>
        <taxon>Bacillales</taxon>
        <taxon>Paenibacillaceae</taxon>
        <taxon>Paenibacillus</taxon>
    </lineage>
</organism>
<dbReference type="OrthoDB" id="1645838at2"/>
<dbReference type="Gene3D" id="3.60.21.10">
    <property type="match status" value="1"/>
</dbReference>
<dbReference type="EMBL" id="VCIW01000008">
    <property type="protein sequence ID" value="TLS51605.1"/>
    <property type="molecule type" value="Genomic_DNA"/>
</dbReference>
<keyword evidence="3" id="KW-1185">Reference proteome</keyword>
<dbReference type="AlphaFoldDB" id="A0A5R9GJ46"/>
<gene>
    <name evidence="2" type="ORF">FE782_13955</name>
</gene>
<accession>A0A5R9GJ46</accession>
<dbReference type="RefSeq" id="WP_138194804.1">
    <property type="nucleotide sequence ID" value="NZ_VCIW01000008.1"/>
</dbReference>
<dbReference type="InterPro" id="IPR004843">
    <property type="entry name" value="Calcineurin-like_PHP"/>
</dbReference>
<dbReference type="Pfam" id="PF00149">
    <property type="entry name" value="Metallophos"/>
    <property type="match status" value="1"/>
</dbReference>
<dbReference type="PANTHER" id="PTHR43143">
    <property type="entry name" value="METALLOPHOSPHOESTERASE, CALCINEURIN SUPERFAMILY"/>
    <property type="match status" value="1"/>
</dbReference>
<name>A0A5R9GJ46_9BACL</name>
<reference evidence="2 3" key="1">
    <citation type="submission" date="2019-05" db="EMBL/GenBank/DDBJ databases">
        <authorList>
            <person name="Narsing Rao M.P."/>
            <person name="Li W.J."/>
        </authorList>
    </citation>
    <scope>NUCLEOTIDE SEQUENCE [LARGE SCALE GENOMIC DNA]</scope>
    <source>
        <strain evidence="2 3">SYSU_K30003</strain>
    </source>
</reference>
<dbReference type="InterPro" id="IPR051918">
    <property type="entry name" value="STPP_CPPED1"/>
</dbReference>
<dbReference type="InterPro" id="IPR029052">
    <property type="entry name" value="Metallo-depent_PP-like"/>
</dbReference>
<feature type="domain" description="Calcineurin-like phosphoesterase" evidence="1">
    <location>
        <begin position="12"/>
        <end position="207"/>
    </location>
</feature>
<protein>
    <recommendedName>
        <fullName evidence="1">Calcineurin-like phosphoesterase domain-containing protein</fullName>
    </recommendedName>
</protein>
<sequence length="270" mass="31174">MNADRPLFSFSVLSDLHFMAYPDPEETPVDWVPFLTGEIAYLAGLAPRFVVCNGDLTNGKLRDYRLAMNAFRSCGMPVYYTMGNHEYYGRYEESELTSERAQARFLAMTGMPGLYYERVHEGFPFLFLSTEHYTPDGNEAGWLHEAQLTWLEERLHAHADAPTFVFLHHPLNDTVAGSEGTCLASERVQALLDRRKNVLLFSGHTHCRMDRDDQLVRKDGNVFVGGGCMYEEHPQSRWVDVYEDRAVLRLLCHRERRWLDAFEATARYEC</sequence>
<evidence type="ECO:0000313" key="3">
    <source>
        <dbReference type="Proteomes" id="UP000309676"/>
    </source>
</evidence>
<dbReference type="Proteomes" id="UP000309676">
    <property type="component" value="Unassembled WGS sequence"/>
</dbReference>